<dbReference type="SMART" id="SM00491">
    <property type="entry name" value="HELICc2"/>
    <property type="match status" value="1"/>
</dbReference>
<evidence type="ECO:0000256" key="9">
    <source>
        <dbReference type="ARBA" id="ARBA00023014"/>
    </source>
</evidence>
<keyword evidence="12" id="KW-0413">Isomerase</keyword>
<dbReference type="Gene3D" id="3.40.50.300">
    <property type="entry name" value="P-loop containing nucleotide triphosphate hydrolases"/>
    <property type="match status" value="2"/>
</dbReference>
<protein>
    <submittedName>
        <fullName evidence="15">ATP-dependent DNA helicase</fullName>
    </submittedName>
</protein>
<dbReference type="SMART" id="SM00488">
    <property type="entry name" value="DEXDc2"/>
    <property type="match status" value="1"/>
</dbReference>
<evidence type="ECO:0000259" key="14">
    <source>
        <dbReference type="PROSITE" id="PS51193"/>
    </source>
</evidence>
<dbReference type="GO" id="GO:0016818">
    <property type="term" value="F:hydrolase activity, acting on acid anhydrides, in phosphorus-containing anhydrides"/>
    <property type="evidence" value="ECO:0007669"/>
    <property type="project" value="InterPro"/>
</dbReference>
<dbReference type="Gene3D" id="1.10.30.20">
    <property type="entry name" value="Bacterial XPD DNA helicase, FeS cluster domain"/>
    <property type="match status" value="1"/>
</dbReference>
<dbReference type="GO" id="GO:0005524">
    <property type="term" value="F:ATP binding"/>
    <property type="evidence" value="ECO:0007669"/>
    <property type="project" value="UniProtKB-KW"/>
</dbReference>
<organism evidence="15 16">
    <name type="scientific">Mordavella massiliensis</name>
    <dbReference type="NCBI Taxonomy" id="1871024"/>
    <lineage>
        <taxon>Bacteria</taxon>
        <taxon>Bacillati</taxon>
        <taxon>Bacillota</taxon>
        <taxon>Clostridia</taxon>
        <taxon>Eubacteriales</taxon>
        <taxon>Clostridiaceae</taxon>
        <taxon>Mordavella</taxon>
    </lineage>
</organism>
<reference evidence="15" key="2">
    <citation type="journal article" date="2021" name="Sci. Rep.">
        <title>The distribution of antibiotic resistance genes in chicken gut microbiota commensals.</title>
        <authorList>
            <person name="Juricova H."/>
            <person name="Matiasovicova J."/>
            <person name="Kubasova T."/>
            <person name="Cejkova D."/>
            <person name="Rychlik I."/>
        </authorList>
    </citation>
    <scope>NUCLEOTIDE SEQUENCE</scope>
    <source>
        <strain evidence="15">An582</strain>
    </source>
</reference>
<keyword evidence="3" id="KW-0547">Nucleotide-binding</keyword>
<dbReference type="PANTHER" id="PTHR11472:SF34">
    <property type="entry name" value="REGULATOR OF TELOMERE ELONGATION HELICASE 1"/>
    <property type="match status" value="1"/>
</dbReference>
<dbReference type="EMBL" id="JACJKS010000003">
    <property type="protein sequence ID" value="MBM6947546.1"/>
    <property type="molecule type" value="Genomic_DNA"/>
</dbReference>
<keyword evidence="11" id="KW-0234">DNA repair</keyword>
<sequence>MEKQLIKISVRALVEFILQSGDLDNRTASADKEAMQMGARLHRKIQRQMGSMYTPEVSMKCQVPYEKFILQVEGRADGVMDTEEGLVIDEIKGIFRDVNALEEPVPVHLAQAKCYAFIYGDQHEQEKMGVQMTYCHLETEEIRRFRQEYTTEELREWFYGITDAYEKWALFQVEWKEKRNASIKKVEFPYQYRDGQKKLAAAVYRTIERQKKLFIQAPTGVGKTMATVFPAVKAVGEGLVDKLFYLTAKTITRTVAQQAFDILKQPGPDGPAAVGPAAVEEGDTALQYKVITLTAKEKICFCEKPECNPDYCPYAKGHFDRINDAVYDMITTSDDMSRQAVEEQAKKWQVCPFELGLDLSLWADAVICDYNYVFDPNAKLKRFFGEGVKGDYIFLIDEAHNLVERGREMFSARLCKEDVMKVRRLVKTRDVRLARQLEECNRQMLALKRECDGCQVLESAGGIYLKLLSVMAEMERYLEECKEEDVREEVLSLYFEVRMFETIYEKLDENYMIYSEIDGEGKFFVRLFCVNPAVNLNEALEKGVSTIFFSATLLPIRYYRQLLSTKTDDYAVYAQSTFARENRLLLLGNDVSTRYTARGEATYRKYASYLLEMVQGKKGNYMAFFPSYKFMEEVYDQFLLLAEKEGSSARCVIQAPYMSEEAREIFLEEFEEEREESLLGFCVMGGIFSEGIDLSRDRLIGAAVVGTGLPQVCRERELLREYFDKKGLRGFDYAYVYPGMNKVLQSAGRVIRTEEDRGVILLLDDRFREGRYKETFPREWEGLEICNVKNAGEKMRAFWDQTSSK</sequence>
<reference evidence="15" key="1">
    <citation type="submission" date="2020-08" db="EMBL/GenBank/DDBJ databases">
        <authorList>
            <person name="Cejkova D."/>
            <person name="Kubasova T."/>
            <person name="Jahodarova E."/>
            <person name="Rychlik I."/>
        </authorList>
    </citation>
    <scope>NUCLEOTIDE SEQUENCE</scope>
    <source>
        <strain evidence="15">An582</strain>
    </source>
</reference>
<dbReference type="GO" id="GO:0003678">
    <property type="term" value="F:DNA helicase activity"/>
    <property type="evidence" value="ECO:0007669"/>
    <property type="project" value="InterPro"/>
</dbReference>
<dbReference type="InterPro" id="IPR010614">
    <property type="entry name" value="RAD3-like_helicase_DEAD"/>
</dbReference>
<dbReference type="PROSITE" id="PS51193">
    <property type="entry name" value="HELICASE_ATP_BIND_2"/>
    <property type="match status" value="1"/>
</dbReference>
<evidence type="ECO:0000313" key="15">
    <source>
        <dbReference type="EMBL" id="MBM6947546.1"/>
    </source>
</evidence>
<dbReference type="GO" id="GO:0046872">
    <property type="term" value="F:metal ion binding"/>
    <property type="evidence" value="ECO:0007669"/>
    <property type="project" value="UniProtKB-KW"/>
</dbReference>
<keyword evidence="5" id="KW-0378">Hydrolase</keyword>
<keyword evidence="2" id="KW-0479">Metal-binding</keyword>
<dbReference type="InterPro" id="IPR006554">
    <property type="entry name" value="Helicase-like_DEXD_c2"/>
</dbReference>
<keyword evidence="1" id="KW-0004">4Fe-4S</keyword>
<evidence type="ECO:0000256" key="8">
    <source>
        <dbReference type="ARBA" id="ARBA00023004"/>
    </source>
</evidence>
<dbReference type="InterPro" id="IPR045028">
    <property type="entry name" value="DinG/Rad3-like"/>
</dbReference>
<dbReference type="InterPro" id="IPR042493">
    <property type="entry name" value="XPD_DNA_FeS"/>
</dbReference>
<dbReference type="Pfam" id="PF06733">
    <property type="entry name" value="DEAD_2"/>
    <property type="match status" value="1"/>
</dbReference>
<dbReference type="InterPro" id="IPR027417">
    <property type="entry name" value="P-loop_NTPase"/>
</dbReference>
<dbReference type="SUPFAM" id="SSF52540">
    <property type="entry name" value="P-loop containing nucleoside triphosphate hydrolases"/>
    <property type="match status" value="2"/>
</dbReference>
<dbReference type="Pfam" id="PF13307">
    <property type="entry name" value="Helicase_C_2"/>
    <property type="match status" value="1"/>
</dbReference>
<evidence type="ECO:0000256" key="4">
    <source>
        <dbReference type="ARBA" id="ARBA00022763"/>
    </source>
</evidence>
<keyword evidence="8" id="KW-0408">Iron</keyword>
<dbReference type="InterPro" id="IPR011545">
    <property type="entry name" value="DEAD/DEAH_box_helicase_dom"/>
</dbReference>
<dbReference type="InterPro" id="IPR006555">
    <property type="entry name" value="ATP-dep_Helicase_C"/>
</dbReference>
<evidence type="ECO:0000256" key="6">
    <source>
        <dbReference type="ARBA" id="ARBA00022806"/>
    </source>
</evidence>
<keyword evidence="4" id="KW-0227">DNA damage</keyword>
<evidence type="ECO:0000256" key="5">
    <source>
        <dbReference type="ARBA" id="ARBA00022801"/>
    </source>
</evidence>
<dbReference type="Proteomes" id="UP000705508">
    <property type="component" value="Unassembled WGS sequence"/>
</dbReference>
<feature type="domain" description="Helicase ATP-binding" evidence="14">
    <location>
        <begin position="182"/>
        <end position="481"/>
    </location>
</feature>
<gene>
    <name evidence="15" type="ORF">H6A20_02550</name>
</gene>
<evidence type="ECO:0000256" key="11">
    <source>
        <dbReference type="ARBA" id="ARBA00023204"/>
    </source>
</evidence>
<evidence type="ECO:0000256" key="2">
    <source>
        <dbReference type="ARBA" id="ARBA00022723"/>
    </source>
</evidence>
<comment type="similarity">
    <text evidence="13">Belongs to the helicase family. DinG subfamily.</text>
</comment>
<keyword evidence="10" id="KW-0238">DNA-binding</keyword>
<keyword evidence="7" id="KW-0067">ATP-binding</keyword>
<keyword evidence="9" id="KW-0411">Iron-sulfur</keyword>
<dbReference type="InterPro" id="IPR011604">
    <property type="entry name" value="PDDEXK-like_dom_sf"/>
</dbReference>
<dbReference type="InterPro" id="IPR014013">
    <property type="entry name" value="Helic_SF1/SF2_ATP-bd_DinG/Rad3"/>
</dbReference>
<dbReference type="Pfam" id="PF00270">
    <property type="entry name" value="DEAD"/>
    <property type="match status" value="1"/>
</dbReference>
<dbReference type="GO" id="GO:0003677">
    <property type="term" value="F:DNA binding"/>
    <property type="evidence" value="ECO:0007669"/>
    <property type="project" value="UniProtKB-KW"/>
</dbReference>
<evidence type="ECO:0000256" key="7">
    <source>
        <dbReference type="ARBA" id="ARBA00022840"/>
    </source>
</evidence>
<dbReference type="PANTHER" id="PTHR11472">
    <property type="entry name" value="DNA REPAIR DEAD HELICASE RAD3/XP-D SUBFAMILY MEMBER"/>
    <property type="match status" value="1"/>
</dbReference>
<evidence type="ECO:0000256" key="13">
    <source>
        <dbReference type="ARBA" id="ARBA00038058"/>
    </source>
</evidence>
<dbReference type="AlphaFoldDB" id="A0A939BGD3"/>
<accession>A0A939BGD3</accession>
<dbReference type="Gene3D" id="1.10.275.40">
    <property type="match status" value="1"/>
</dbReference>
<dbReference type="GO" id="GO:0051539">
    <property type="term" value="F:4 iron, 4 sulfur cluster binding"/>
    <property type="evidence" value="ECO:0007669"/>
    <property type="project" value="UniProtKB-KW"/>
</dbReference>
<name>A0A939BGD3_9CLOT</name>
<evidence type="ECO:0000256" key="12">
    <source>
        <dbReference type="ARBA" id="ARBA00023235"/>
    </source>
</evidence>
<dbReference type="RefSeq" id="WP_204905601.1">
    <property type="nucleotide sequence ID" value="NZ_JACJKS010000003.1"/>
</dbReference>
<evidence type="ECO:0000256" key="1">
    <source>
        <dbReference type="ARBA" id="ARBA00022485"/>
    </source>
</evidence>
<evidence type="ECO:0000256" key="3">
    <source>
        <dbReference type="ARBA" id="ARBA00022741"/>
    </source>
</evidence>
<evidence type="ECO:0000256" key="10">
    <source>
        <dbReference type="ARBA" id="ARBA00023125"/>
    </source>
</evidence>
<proteinExistence type="inferred from homology"/>
<keyword evidence="6 15" id="KW-0347">Helicase</keyword>
<evidence type="ECO:0000313" key="16">
    <source>
        <dbReference type="Proteomes" id="UP000705508"/>
    </source>
</evidence>
<comment type="caution">
    <text evidence="15">The sequence shown here is derived from an EMBL/GenBank/DDBJ whole genome shotgun (WGS) entry which is preliminary data.</text>
</comment>
<dbReference type="Gene3D" id="3.90.320.10">
    <property type="match status" value="1"/>
</dbReference>
<dbReference type="GO" id="GO:0006281">
    <property type="term" value="P:DNA repair"/>
    <property type="evidence" value="ECO:0007669"/>
    <property type="project" value="UniProtKB-KW"/>
</dbReference>